<dbReference type="STRING" id="1434700.SAMN06296427_104157"/>
<keyword evidence="3" id="KW-0804">Transcription</keyword>
<evidence type="ECO:0000256" key="3">
    <source>
        <dbReference type="ARBA" id="ARBA00023163"/>
    </source>
</evidence>
<dbReference type="InterPro" id="IPR019887">
    <property type="entry name" value="Tscrpt_reg_AsnC/Lrp_C"/>
</dbReference>
<dbReference type="SUPFAM" id="SSF54909">
    <property type="entry name" value="Dimeric alpha+beta barrel"/>
    <property type="match status" value="1"/>
</dbReference>
<dbReference type="PANTHER" id="PTHR30154">
    <property type="entry name" value="LEUCINE-RESPONSIVE REGULATORY PROTEIN"/>
    <property type="match status" value="1"/>
</dbReference>
<dbReference type="InterPro" id="IPR036388">
    <property type="entry name" value="WH-like_DNA-bd_sf"/>
</dbReference>
<dbReference type="Proteomes" id="UP000192393">
    <property type="component" value="Unassembled WGS sequence"/>
</dbReference>
<dbReference type="InterPro" id="IPR000485">
    <property type="entry name" value="AsnC-type_HTH_dom"/>
</dbReference>
<evidence type="ECO:0000256" key="1">
    <source>
        <dbReference type="ARBA" id="ARBA00023015"/>
    </source>
</evidence>
<dbReference type="EMBL" id="FWXS01000004">
    <property type="protein sequence ID" value="SMC59940.1"/>
    <property type="molecule type" value="Genomic_DNA"/>
</dbReference>
<dbReference type="GO" id="GO:0043200">
    <property type="term" value="P:response to amino acid"/>
    <property type="evidence" value="ECO:0007669"/>
    <property type="project" value="TreeGrafter"/>
</dbReference>
<keyword evidence="2" id="KW-0238">DNA-binding</keyword>
<gene>
    <name evidence="5" type="ORF">SAMN06296427_104157</name>
</gene>
<evidence type="ECO:0000313" key="6">
    <source>
        <dbReference type="Proteomes" id="UP000192393"/>
    </source>
</evidence>
<proteinExistence type="predicted"/>
<dbReference type="InterPro" id="IPR011008">
    <property type="entry name" value="Dimeric_a/b-barrel"/>
</dbReference>
<accession>A0A1W2AH91</accession>
<dbReference type="PRINTS" id="PR00033">
    <property type="entry name" value="HTHASNC"/>
</dbReference>
<keyword evidence="6" id="KW-1185">Reference proteome</keyword>
<dbReference type="Pfam" id="PF01037">
    <property type="entry name" value="AsnC_trans_reg"/>
    <property type="match status" value="1"/>
</dbReference>
<dbReference type="GO" id="GO:0005829">
    <property type="term" value="C:cytosol"/>
    <property type="evidence" value="ECO:0007669"/>
    <property type="project" value="TreeGrafter"/>
</dbReference>
<evidence type="ECO:0000256" key="2">
    <source>
        <dbReference type="ARBA" id="ARBA00023125"/>
    </source>
</evidence>
<dbReference type="Gene3D" id="3.30.70.920">
    <property type="match status" value="1"/>
</dbReference>
<keyword evidence="1" id="KW-0805">Transcription regulation</keyword>
<dbReference type="Gene3D" id="1.10.10.10">
    <property type="entry name" value="Winged helix-like DNA-binding domain superfamily/Winged helix DNA-binding domain"/>
    <property type="match status" value="1"/>
</dbReference>
<dbReference type="OrthoDB" id="9800326at2"/>
<feature type="domain" description="HTH asnC-type" evidence="4">
    <location>
        <begin position="3"/>
        <end position="64"/>
    </location>
</feature>
<dbReference type="InterPro" id="IPR036390">
    <property type="entry name" value="WH_DNA-bd_sf"/>
</dbReference>
<name>A0A1W2AH91_9FLAO</name>
<dbReference type="AlphaFoldDB" id="A0A1W2AH91"/>
<sequence length="153" mass="17754">MNLDEKDFEILNALQINSKITHKQLSLNLHLSTTAVYERIKKLERTGIIKNYAAVLERKALGKELLVLSHIKLEKHSQQNIAEFEKKIFSLNEVHECFHVSGDYDYILKMTFQNMDAYRDFMVNKLTAIPSIGSTHSIFVINEVKNEIGFRLE</sequence>
<dbReference type="GO" id="GO:0043565">
    <property type="term" value="F:sequence-specific DNA binding"/>
    <property type="evidence" value="ECO:0007669"/>
    <property type="project" value="InterPro"/>
</dbReference>
<dbReference type="RefSeq" id="WP_084017075.1">
    <property type="nucleotide sequence ID" value="NZ_FWXS01000004.1"/>
</dbReference>
<dbReference type="PROSITE" id="PS50956">
    <property type="entry name" value="HTH_ASNC_2"/>
    <property type="match status" value="1"/>
</dbReference>
<dbReference type="InterPro" id="IPR019888">
    <property type="entry name" value="Tscrpt_reg_AsnC-like"/>
</dbReference>
<reference evidence="5 6" key="1">
    <citation type="submission" date="2017-04" db="EMBL/GenBank/DDBJ databases">
        <authorList>
            <person name="Afonso C.L."/>
            <person name="Miller P.J."/>
            <person name="Scott M.A."/>
            <person name="Spackman E."/>
            <person name="Goraichik I."/>
            <person name="Dimitrov K.M."/>
            <person name="Suarez D.L."/>
            <person name="Swayne D.E."/>
        </authorList>
    </citation>
    <scope>NUCLEOTIDE SEQUENCE [LARGE SCALE GENOMIC DNA]</scope>
    <source>
        <strain evidence="5 6">CGMCC 1.12708</strain>
    </source>
</reference>
<dbReference type="Pfam" id="PF13412">
    <property type="entry name" value="HTH_24"/>
    <property type="match status" value="1"/>
</dbReference>
<evidence type="ECO:0000313" key="5">
    <source>
        <dbReference type="EMBL" id="SMC59940.1"/>
    </source>
</evidence>
<dbReference type="SUPFAM" id="SSF46785">
    <property type="entry name" value="Winged helix' DNA-binding domain"/>
    <property type="match status" value="1"/>
</dbReference>
<protein>
    <submittedName>
        <fullName evidence="5">Transcriptional regulator, AsnC family</fullName>
    </submittedName>
</protein>
<evidence type="ECO:0000259" key="4">
    <source>
        <dbReference type="PROSITE" id="PS50956"/>
    </source>
</evidence>
<dbReference type="PANTHER" id="PTHR30154:SF34">
    <property type="entry name" value="TRANSCRIPTIONAL REGULATOR AZLB"/>
    <property type="match status" value="1"/>
</dbReference>
<dbReference type="SMART" id="SM00344">
    <property type="entry name" value="HTH_ASNC"/>
    <property type="match status" value="1"/>
</dbReference>
<organism evidence="5 6">
    <name type="scientific">Moheibacter sediminis</name>
    <dbReference type="NCBI Taxonomy" id="1434700"/>
    <lineage>
        <taxon>Bacteria</taxon>
        <taxon>Pseudomonadati</taxon>
        <taxon>Bacteroidota</taxon>
        <taxon>Flavobacteriia</taxon>
        <taxon>Flavobacteriales</taxon>
        <taxon>Weeksellaceae</taxon>
        <taxon>Moheibacter</taxon>
    </lineage>
</organism>